<dbReference type="Proteomes" id="UP000663828">
    <property type="component" value="Unassembled WGS sequence"/>
</dbReference>
<proteinExistence type="predicted"/>
<evidence type="ECO:0000313" key="2">
    <source>
        <dbReference type="EMBL" id="CAF1528371.1"/>
    </source>
</evidence>
<sequence>MVHYKRTSKLRRIVGCCVIVVLMMRLSVIYIEKDTYEESAKIQTRPEQGHVIDRRSQKYSEVNFPCIEPWCVVTCMNLCAAIHGEHLSPEQRIHIAIDKGLDNETNQLISQYPPPKTCTYSNISSGSSFLRQPFTVDYFPLAFGFIETYLLDTISHTAYYDDKHQVVHETCIPKKNRDFSRLIPGDLTVTIHS</sequence>
<keyword evidence="1" id="KW-0812">Transmembrane</keyword>
<dbReference type="EMBL" id="CAJNOR010005237">
    <property type="protein sequence ID" value="CAF1552936.1"/>
    <property type="molecule type" value="Genomic_DNA"/>
</dbReference>
<dbReference type="AlphaFoldDB" id="A0A815X3X2"/>
<keyword evidence="4" id="KW-1185">Reference proteome</keyword>
<protein>
    <submittedName>
        <fullName evidence="3">Uncharacterized protein</fullName>
    </submittedName>
</protein>
<organism evidence="3 4">
    <name type="scientific">Adineta ricciae</name>
    <name type="common">Rotifer</name>
    <dbReference type="NCBI Taxonomy" id="249248"/>
    <lineage>
        <taxon>Eukaryota</taxon>
        <taxon>Metazoa</taxon>
        <taxon>Spiralia</taxon>
        <taxon>Gnathifera</taxon>
        <taxon>Rotifera</taxon>
        <taxon>Eurotatoria</taxon>
        <taxon>Bdelloidea</taxon>
        <taxon>Adinetida</taxon>
        <taxon>Adinetidae</taxon>
        <taxon>Adineta</taxon>
    </lineage>
</organism>
<keyword evidence="1" id="KW-0472">Membrane</keyword>
<evidence type="ECO:0000256" key="1">
    <source>
        <dbReference type="SAM" id="Phobius"/>
    </source>
</evidence>
<accession>A0A815X3X2</accession>
<feature type="transmembrane region" description="Helical" evidence="1">
    <location>
        <begin position="12"/>
        <end position="31"/>
    </location>
</feature>
<gene>
    <name evidence="2" type="ORF">EDS130_LOCUS44370</name>
    <name evidence="3" type="ORF">XAT740_LOCUS43037</name>
</gene>
<evidence type="ECO:0000313" key="4">
    <source>
        <dbReference type="Proteomes" id="UP000663828"/>
    </source>
</evidence>
<evidence type="ECO:0000313" key="3">
    <source>
        <dbReference type="EMBL" id="CAF1552936.1"/>
    </source>
</evidence>
<comment type="caution">
    <text evidence="3">The sequence shown here is derived from an EMBL/GenBank/DDBJ whole genome shotgun (WGS) entry which is preliminary data.</text>
</comment>
<reference evidence="3" key="1">
    <citation type="submission" date="2021-02" db="EMBL/GenBank/DDBJ databases">
        <authorList>
            <person name="Nowell W R."/>
        </authorList>
    </citation>
    <scope>NUCLEOTIDE SEQUENCE</scope>
</reference>
<dbReference type="Proteomes" id="UP000663852">
    <property type="component" value="Unassembled WGS sequence"/>
</dbReference>
<name>A0A815X3X2_ADIRI</name>
<keyword evidence="1" id="KW-1133">Transmembrane helix</keyword>
<dbReference type="EMBL" id="CAJNOJ010000846">
    <property type="protein sequence ID" value="CAF1528371.1"/>
    <property type="molecule type" value="Genomic_DNA"/>
</dbReference>